<feature type="region of interest" description="Disordered" evidence="9">
    <location>
        <begin position="204"/>
        <end position="226"/>
    </location>
</feature>
<comment type="similarity">
    <text evidence="6 7">Belongs to the class I-like SAM-binding methyltransferase superfamily. C5-methyltransferase family.</text>
</comment>
<accession>A0A3N5D0V1</accession>
<dbReference type="InterPro" id="IPR029063">
    <property type="entry name" value="SAM-dependent_MTases_sf"/>
</dbReference>
<dbReference type="InterPro" id="IPR018117">
    <property type="entry name" value="C5_DNA_meth_AS"/>
</dbReference>
<keyword evidence="4" id="KW-0680">Restriction system</keyword>
<keyword evidence="11" id="KW-1185">Reference proteome</keyword>
<feature type="active site" evidence="6">
    <location>
        <position position="86"/>
    </location>
</feature>
<proteinExistence type="inferred from homology"/>
<dbReference type="PROSITE" id="PS51679">
    <property type="entry name" value="SAM_MT_C5"/>
    <property type="match status" value="1"/>
</dbReference>
<dbReference type="AlphaFoldDB" id="A0A3N5D0V1"/>
<dbReference type="PANTHER" id="PTHR10629">
    <property type="entry name" value="CYTOSINE-SPECIFIC METHYLTRANSFERASE"/>
    <property type="match status" value="1"/>
</dbReference>
<dbReference type="Pfam" id="PF00145">
    <property type="entry name" value="DNA_methylase"/>
    <property type="match status" value="2"/>
</dbReference>
<dbReference type="GO" id="GO:0003886">
    <property type="term" value="F:DNA (cytosine-5-)-methyltransferase activity"/>
    <property type="evidence" value="ECO:0007669"/>
    <property type="project" value="UniProtKB-EC"/>
</dbReference>
<dbReference type="PROSITE" id="PS00094">
    <property type="entry name" value="C5_MTASE_1"/>
    <property type="match status" value="1"/>
</dbReference>
<evidence type="ECO:0000313" key="10">
    <source>
        <dbReference type="EMBL" id="RPF72619.1"/>
    </source>
</evidence>
<organism evidence="10 11">
    <name type="scientific">Aurantiacibacter spongiae</name>
    <dbReference type="NCBI Taxonomy" id="2488860"/>
    <lineage>
        <taxon>Bacteria</taxon>
        <taxon>Pseudomonadati</taxon>
        <taxon>Pseudomonadota</taxon>
        <taxon>Alphaproteobacteria</taxon>
        <taxon>Sphingomonadales</taxon>
        <taxon>Erythrobacteraceae</taxon>
        <taxon>Aurantiacibacter</taxon>
    </lineage>
</organism>
<dbReference type="PANTHER" id="PTHR10629:SF52">
    <property type="entry name" value="DNA (CYTOSINE-5)-METHYLTRANSFERASE 1"/>
    <property type="match status" value="1"/>
</dbReference>
<evidence type="ECO:0000256" key="9">
    <source>
        <dbReference type="SAM" id="MobiDB-lite"/>
    </source>
</evidence>
<dbReference type="InterPro" id="IPR001525">
    <property type="entry name" value="C5_MeTfrase"/>
</dbReference>
<evidence type="ECO:0000256" key="3">
    <source>
        <dbReference type="ARBA" id="ARBA00022691"/>
    </source>
</evidence>
<feature type="region of interest" description="Disordered" evidence="9">
    <location>
        <begin position="275"/>
        <end position="310"/>
    </location>
</feature>
<dbReference type="EC" id="2.1.1.37" evidence="8"/>
<sequence>MRYLSVCSGIEAATVAWRPLGWKCAGVSEIEPFPRAVLEQRLGAVSVDDEHHYSPGSNVLPLFGDFTKIEAQHVGPVDLLVGGTPCQSFSIAGKRLGLDDPRGNLTLEFLALARRIQPRWIVWENVPGVLSHDEGRTMGTFLRLVGECGFRWAYRVLDAQYVRVGRFGRAVPQRRRRVFLVGYSGAADINPAAVLFDRESLRGNPAPRREAGEVAPTVPSRSTAGGGLGTDFDCDGGLIANSGDASFCVSVNGQRSNDAETETLIAHALRGEGFDASEDGTGRGTPIVPVAPTLRAGGNSTGGTRPYGTDADTCDSLVPIAIQERAVSENPAAGPDGKGWRNDGAAYTLEARQVSQAVAFSAKDHGADAMSECSPTLHAGGHTASHANAGVMPAVAFQERGRADGRHLEIQEGVAYALTAPSGGGRAQERNILHDWAVRRLTPTECARLQGFPDDWARIAWRNKTAENCPDGPQYKAYGNSMAVNVMSWIGERIAAVDAISERIAA</sequence>
<dbReference type="Gene3D" id="3.90.120.10">
    <property type="entry name" value="DNA Methylase, subunit A, domain 2"/>
    <property type="match status" value="1"/>
</dbReference>
<evidence type="ECO:0000256" key="6">
    <source>
        <dbReference type="PROSITE-ProRule" id="PRU01016"/>
    </source>
</evidence>
<evidence type="ECO:0000256" key="2">
    <source>
        <dbReference type="ARBA" id="ARBA00022679"/>
    </source>
</evidence>
<dbReference type="SUPFAM" id="SSF53335">
    <property type="entry name" value="S-adenosyl-L-methionine-dependent methyltransferases"/>
    <property type="match status" value="1"/>
</dbReference>
<gene>
    <name evidence="10" type="ORF">EG799_01655</name>
</gene>
<dbReference type="InterPro" id="IPR050390">
    <property type="entry name" value="C5-Methyltransferase"/>
</dbReference>
<dbReference type="Proteomes" id="UP000275232">
    <property type="component" value="Unassembled WGS sequence"/>
</dbReference>
<dbReference type="PRINTS" id="PR00105">
    <property type="entry name" value="C5METTRFRASE"/>
</dbReference>
<dbReference type="GO" id="GO:0032259">
    <property type="term" value="P:methylation"/>
    <property type="evidence" value="ECO:0007669"/>
    <property type="project" value="UniProtKB-KW"/>
</dbReference>
<dbReference type="GO" id="GO:0009307">
    <property type="term" value="P:DNA restriction-modification system"/>
    <property type="evidence" value="ECO:0007669"/>
    <property type="project" value="UniProtKB-KW"/>
</dbReference>
<keyword evidence="1 6" id="KW-0489">Methyltransferase</keyword>
<comment type="catalytic activity">
    <reaction evidence="5 8">
        <text>a 2'-deoxycytidine in DNA + S-adenosyl-L-methionine = a 5-methyl-2'-deoxycytidine in DNA + S-adenosyl-L-homocysteine + H(+)</text>
        <dbReference type="Rhea" id="RHEA:13681"/>
        <dbReference type="Rhea" id="RHEA-COMP:11369"/>
        <dbReference type="Rhea" id="RHEA-COMP:11370"/>
        <dbReference type="ChEBI" id="CHEBI:15378"/>
        <dbReference type="ChEBI" id="CHEBI:57856"/>
        <dbReference type="ChEBI" id="CHEBI:59789"/>
        <dbReference type="ChEBI" id="CHEBI:85452"/>
        <dbReference type="ChEBI" id="CHEBI:85454"/>
        <dbReference type="EC" id="2.1.1.37"/>
    </reaction>
</comment>
<dbReference type="OrthoDB" id="9813719at2"/>
<protein>
    <recommendedName>
        <fullName evidence="8">Cytosine-specific methyltransferase</fullName>
        <ecNumber evidence="8">2.1.1.37</ecNumber>
    </recommendedName>
</protein>
<evidence type="ECO:0000256" key="4">
    <source>
        <dbReference type="ARBA" id="ARBA00022747"/>
    </source>
</evidence>
<name>A0A3N5D0V1_9SPHN</name>
<evidence type="ECO:0000256" key="5">
    <source>
        <dbReference type="ARBA" id="ARBA00047422"/>
    </source>
</evidence>
<keyword evidence="2 6" id="KW-0808">Transferase</keyword>
<evidence type="ECO:0000256" key="1">
    <source>
        <dbReference type="ARBA" id="ARBA00022603"/>
    </source>
</evidence>
<evidence type="ECO:0000256" key="7">
    <source>
        <dbReference type="RuleBase" id="RU000416"/>
    </source>
</evidence>
<comment type="caution">
    <text evidence="10">The sequence shown here is derived from an EMBL/GenBank/DDBJ whole genome shotgun (WGS) entry which is preliminary data.</text>
</comment>
<reference evidence="10 11" key="1">
    <citation type="submission" date="2018-11" db="EMBL/GenBank/DDBJ databases">
        <title>Erythrobacter spongiae sp. nov., isolated from a marine sponge.</title>
        <authorList>
            <person name="Zhuang L."/>
            <person name="Luo L."/>
        </authorList>
    </citation>
    <scope>NUCLEOTIDE SEQUENCE [LARGE SCALE GENOMIC DNA]</scope>
    <source>
        <strain evidence="10 11">HN-E23</strain>
    </source>
</reference>
<evidence type="ECO:0000313" key="11">
    <source>
        <dbReference type="Proteomes" id="UP000275232"/>
    </source>
</evidence>
<keyword evidence="3 6" id="KW-0949">S-adenosyl-L-methionine</keyword>
<evidence type="ECO:0000256" key="8">
    <source>
        <dbReference type="RuleBase" id="RU000417"/>
    </source>
</evidence>
<dbReference type="Gene3D" id="3.40.50.150">
    <property type="entry name" value="Vaccinia Virus protein VP39"/>
    <property type="match status" value="1"/>
</dbReference>
<dbReference type="NCBIfam" id="TIGR00675">
    <property type="entry name" value="dcm"/>
    <property type="match status" value="1"/>
</dbReference>
<dbReference type="EMBL" id="RPFZ01000001">
    <property type="protein sequence ID" value="RPF72619.1"/>
    <property type="molecule type" value="Genomic_DNA"/>
</dbReference>